<name>A0A1I0V2B2_9CLOT</name>
<dbReference type="EMBL" id="FOKI01000001">
    <property type="protein sequence ID" value="SFA70458.1"/>
    <property type="molecule type" value="Genomic_DNA"/>
</dbReference>
<dbReference type="Pfam" id="PF00589">
    <property type="entry name" value="Phage_integrase"/>
    <property type="match status" value="1"/>
</dbReference>
<dbReference type="GO" id="GO:0006310">
    <property type="term" value="P:DNA recombination"/>
    <property type="evidence" value="ECO:0007669"/>
    <property type="project" value="UniProtKB-KW"/>
</dbReference>
<reference evidence="3 4" key="1">
    <citation type="submission" date="2016-10" db="EMBL/GenBank/DDBJ databases">
        <authorList>
            <person name="de Groot N.N."/>
        </authorList>
    </citation>
    <scope>NUCLEOTIDE SEQUENCE [LARGE SCALE GENOMIC DNA]</scope>
    <source>
        <strain evidence="3 4">DSM 12271</strain>
    </source>
</reference>
<keyword evidence="4" id="KW-1185">Reference proteome</keyword>
<dbReference type="PROSITE" id="PS51898">
    <property type="entry name" value="TYR_RECOMBINASE"/>
    <property type="match status" value="1"/>
</dbReference>
<dbReference type="InterPro" id="IPR002104">
    <property type="entry name" value="Integrase_catalytic"/>
</dbReference>
<protein>
    <submittedName>
        <fullName evidence="3">Phage integrase family protein</fullName>
    </submittedName>
</protein>
<evidence type="ECO:0000256" key="1">
    <source>
        <dbReference type="ARBA" id="ARBA00023172"/>
    </source>
</evidence>
<dbReference type="Proteomes" id="UP000198619">
    <property type="component" value="Unassembled WGS sequence"/>
</dbReference>
<dbReference type="OrthoDB" id="9788852at2"/>
<dbReference type="Gene3D" id="1.10.443.10">
    <property type="entry name" value="Intergrase catalytic core"/>
    <property type="match status" value="1"/>
</dbReference>
<dbReference type="InterPro" id="IPR013762">
    <property type="entry name" value="Integrase-like_cat_sf"/>
</dbReference>
<evidence type="ECO:0000313" key="4">
    <source>
        <dbReference type="Proteomes" id="UP000198619"/>
    </source>
</evidence>
<gene>
    <name evidence="3" type="ORF">SAMN04488528_1001109</name>
</gene>
<dbReference type="STRING" id="84698.SAMN04488528_1001109"/>
<dbReference type="GO" id="GO:0003677">
    <property type="term" value="F:DNA binding"/>
    <property type="evidence" value="ECO:0007669"/>
    <property type="project" value="InterPro"/>
</dbReference>
<evidence type="ECO:0000313" key="3">
    <source>
        <dbReference type="EMBL" id="SFA70458.1"/>
    </source>
</evidence>
<proteinExistence type="predicted"/>
<dbReference type="PANTHER" id="PTHR30349:SF82">
    <property type="entry name" value="INTEGRASE_RECOMBINASE YOEC-RELATED"/>
    <property type="match status" value="1"/>
</dbReference>
<dbReference type="PANTHER" id="PTHR30349">
    <property type="entry name" value="PHAGE INTEGRASE-RELATED"/>
    <property type="match status" value="1"/>
</dbReference>
<dbReference type="SUPFAM" id="SSF56349">
    <property type="entry name" value="DNA breaking-rejoining enzymes"/>
    <property type="match status" value="1"/>
</dbReference>
<dbReference type="RefSeq" id="WP_090037656.1">
    <property type="nucleotide sequence ID" value="NZ_FOKI01000001.1"/>
</dbReference>
<organism evidence="3 4">
    <name type="scientific">Clostridium frigidicarnis</name>
    <dbReference type="NCBI Taxonomy" id="84698"/>
    <lineage>
        <taxon>Bacteria</taxon>
        <taxon>Bacillati</taxon>
        <taxon>Bacillota</taxon>
        <taxon>Clostridia</taxon>
        <taxon>Eubacteriales</taxon>
        <taxon>Clostridiaceae</taxon>
        <taxon>Clostridium</taxon>
    </lineage>
</organism>
<keyword evidence="1" id="KW-0233">DNA recombination</keyword>
<dbReference type="CDD" id="cd01192">
    <property type="entry name" value="INT_C_like_3"/>
    <property type="match status" value="1"/>
</dbReference>
<dbReference type="InterPro" id="IPR011010">
    <property type="entry name" value="DNA_brk_join_enz"/>
</dbReference>
<feature type="domain" description="Tyr recombinase" evidence="2">
    <location>
        <begin position="4"/>
        <end position="176"/>
    </location>
</feature>
<evidence type="ECO:0000259" key="2">
    <source>
        <dbReference type="PROSITE" id="PS51898"/>
    </source>
</evidence>
<accession>A0A1I0V2B2</accession>
<sequence length="180" mass="21380">MNFVEPIRDPDIFHDIQATLKKENPRNYVLIMTGTYAGLRISDVLKLKVKDVKGKKYIDIKEKKTGKRNIIEINPELKEAYKEYCKYMNQEDYLFRKSDINKPISRVRAWKIMKEIGERFKVPNLGTHTLRKTFGYHYYKKTGDIATLMNMFNHSKESITLRYIGSTQDTMNKARREFKI</sequence>
<dbReference type="AlphaFoldDB" id="A0A1I0V2B2"/>
<dbReference type="InterPro" id="IPR050090">
    <property type="entry name" value="Tyrosine_recombinase_XerCD"/>
</dbReference>
<dbReference type="GO" id="GO:0015074">
    <property type="term" value="P:DNA integration"/>
    <property type="evidence" value="ECO:0007669"/>
    <property type="project" value="InterPro"/>
</dbReference>